<dbReference type="SUPFAM" id="SSF69754">
    <property type="entry name" value="Ribosome binding protein Y (YfiA homologue)"/>
    <property type="match status" value="1"/>
</dbReference>
<evidence type="ECO:0000313" key="4">
    <source>
        <dbReference type="Proteomes" id="UP000319296"/>
    </source>
</evidence>
<dbReference type="Pfam" id="PF02482">
    <property type="entry name" value="Ribosomal_S30AE"/>
    <property type="match status" value="1"/>
</dbReference>
<evidence type="ECO:0000256" key="1">
    <source>
        <dbReference type="ARBA" id="ARBA00022845"/>
    </source>
</evidence>
<dbReference type="Proteomes" id="UP000319296">
    <property type="component" value="Unassembled WGS sequence"/>
</dbReference>
<dbReference type="InterPro" id="IPR032528">
    <property type="entry name" value="Ribosom_S30AE_C"/>
</dbReference>
<comment type="caution">
    <text evidence="3">The sequence shown here is derived from an EMBL/GenBank/DDBJ whole genome shotgun (WGS) entry which is preliminary data.</text>
</comment>
<keyword evidence="1" id="KW-0810">Translation regulation</keyword>
<dbReference type="InterPro" id="IPR003489">
    <property type="entry name" value="RHF/RaiA"/>
</dbReference>
<accession>A0A519BP87</accession>
<dbReference type="Gene3D" id="3.30.160.100">
    <property type="entry name" value="Ribosome hibernation promotion factor-like"/>
    <property type="match status" value="1"/>
</dbReference>
<dbReference type="CDD" id="cd00552">
    <property type="entry name" value="RaiA"/>
    <property type="match status" value="1"/>
</dbReference>
<organism evidence="3 4">
    <name type="scientific">Candidatus Acididesulfobacter diazotrophicus</name>
    <dbReference type="NCBI Taxonomy" id="2597226"/>
    <lineage>
        <taxon>Bacteria</taxon>
        <taxon>Deltaproteobacteria</taxon>
        <taxon>Candidatus Acidulodesulfobacterales</taxon>
        <taxon>Candidatus Acididesulfobacter</taxon>
    </lineage>
</organism>
<gene>
    <name evidence="3" type="primary">raiA</name>
    <name evidence="3" type="ORF">EVG15_02945</name>
</gene>
<reference evidence="3 4" key="1">
    <citation type="journal article" date="2019" name="ISME J.">
        <title>Insights into ecological role of a new deltaproteobacterial order Candidatus Acidulodesulfobacterales by metagenomics and metatranscriptomics.</title>
        <authorList>
            <person name="Tan S."/>
            <person name="Liu J."/>
            <person name="Fang Y."/>
            <person name="Hedlund B.P."/>
            <person name="Lian Z.H."/>
            <person name="Huang L.Y."/>
            <person name="Li J.T."/>
            <person name="Huang L.N."/>
            <person name="Li W.J."/>
            <person name="Jiang H.C."/>
            <person name="Dong H.L."/>
            <person name="Shu W.S."/>
        </authorList>
    </citation>
    <scope>NUCLEOTIDE SEQUENCE [LARGE SCALE GENOMIC DNA]</scope>
    <source>
        <strain evidence="3">AP1</strain>
    </source>
</reference>
<protein>
    <submittedName>
        <fullName evidence="3">Ribosome-associated translation inhibitor RaiA</fullName>
    </submittedName>
</protein>
<name>A0A519BP87_9DELT</name>
<dbReference type="InterPro" id="IPR036567">
    <property type="entry name" value="RHF-like"/>
</dbReference>
<evidence type="ECO:0000259" key="2">
    <source>
        <dbReference type="Pfam" id="PF16321"/>
    </source>
</evidence>
<dbReference type="PANTHER" id="PTHR33231">
    <property type="entry name" value="30S RIBOSOMAL PROTEIN"/>
    <property type="match status" value="1"/>
</dbReference>
<feature type="domain" description="Sigma 54 modulation/S30EA ribosomal protein C-terminal" evidence="2">
    <location>
        <begin position="123"/>
        <end position="167"/>
    </location>
</feature>
<dbReference type="InterPro" id="IPR038416">
    <property type="entry name" value="Ribosom_S30AE_C_sf"/>
</dbReference>
<dbReference type="EMBL" id="SGBB01000003">
    <property type="protein sequence ID" value="RZD19078.1"/>
    <property type="molecule type" value="Genomic_DNA"/>
</dbReference>
<dbReference type="Pfam" id="PF16321">
    <property type="entry name" value="Ribosom_S30AE_C"/>
    <property type="match status" value="1"/>
</dbReference>
<dbReference type="AlphaFoldDB" id="A0A519BP87"/>
<proteinExistence type="predicted"/>
<dbReference type="PANTHER" id="PTHR33231:SF1">
    <property type="entry name" value="30S RIBOSOMAL PROTEIN"/>
    <property type="match status" value="1"/>
</dbReference>
<dbReference type="InterPro" id="IPR050574">
    <property type="entry name" value="HPF/YfiA_ribosome-assoc"/>
</dbReference>
<dbReference type="Gene3D" id="3.30.505.50">
    <property type="entry name" value="Sigma 54 modulation/S30EA ribosomal protein, C-terminal domain"/>
    <property type="match status" value="1"/>
</dbReference>
<dbReference type="GO" id="GO:0045900">
    <property type="term" value="P:negative regulation of translational elongation"/>
    <property type="evidence" value="ECO:0007669"/>
    <property type="project" value="TreeGrafter"/>
</dbReference>
<dbReference type="GO" id="GO:0043024">
    <property type="term" value="F:ribosomal small subunit binding"/>
    <property type="evidence" value="ECO:0007669"/>
    <property type="project" value="TreeGrafter"/>
</dbReference>
<evidence type="ECO:0000313" key="3">
    <source>
        <dbReference type="EMBL" id="RZD19078.1"/>
    </source>
</evidence>
<dbReference type="NCBIfam" id="TIGR00741">
    <property type="entry name" value="yfiA"/>
    <property type="match status" value="1"/>
</dbReference>
<dbReference type="GO" id="GO:0022627">
    <property type="term" value="C:cytosolic small ribosomal subunit"/>
    <property type="evidence" value="ECO:0007669"/>
    <property type="project" value="TreeGrafter"/>
</dbReference>
<sequence length="174" mass="20023">MDIVVTFKHLEPTEAIKKYAETKISKIEKYLSNIIEAHVILSMERIQHKESGVASIKLVAKNITINAQEESPDIYAAIDLLTDKVEAQIKKHKEKTREKFQDSEPIDIFAEEMSTPYVEIISNYEIKQMDLNEAINKLNKKNENFIIFKNKESSKNSVLFAKNNGEYAMIEINS</sequence>